<accession>A0ABT9VPL9</accession>
<protein>
    <recommendedName>
        <fullName evidence="3">Spo0E like sporulation regulatory protein</fullName>
    </recommendedName>
</protein>
<sequence length="70" mass="8629">MEKTYLLEENIKKAFQELHNDLEQLIHMAYGQEGLNEREVRQIEHNMKQNLKAIEYFMIFYKHCKKKQNE</sequence>
<comment type="caution">
    <text evidence="1">The sequence shown here is derived from an EMBL/GenBank/DDBJ whole genome shotgun (WGS) entry which is preliminary data.</text>
</comment>
<dbReference type="Proteomes" id="UP001225646">
    <property type="component" value="Unassembled WGS sequence"/>
</dbReference>
<name>A0ABT9VPL9_9BACI</name>
<organism evidence="1 2">
    <name type="scientific">Aeribacillus alveayuensis</name>
    <dbReference type="NCBI Taxonomy" id="279215"/>
    <lineage>
        <taxon>Bacteria</taxon>
        <taxon>Bacillati</taxon>
        <taxon>Bacillota</taxon>
        <taxon>Bacilli</taxon>
        <taxon>Bacillales</taxon>
        <taxon>Bacillaceae</taxon>
        <taxon>Aeribacillus</taxon>
    </lineage>
</organism>
<evidence type="ECO:0008006" key="3">
    <source>
        <dbReference type="Google" id="ProtNLM"/>
    </source>
</evidence>
<evidence type="ECO:0000313" key="2">
    <source>
        <dbReference type="Proteomes" id="UP001225646"/>
    </source>
</evidence>
<dbReference type="RefSeq" id="WP_044896307.1">
    <property type="nucleotide sequence ID" value="NZ_JAUSTR010000006.1"/>
</dbReference>
<evidence type="ECO:0000313" key="1">
    <source>
        <dbReference type="EMBL" id="MDQ0162797.1"/>
    </source>
</evidence>
<proteinExistence type="predicted"/>
<reference evidence="1 2" key="1">
    <citation type="submission" date="2023-07" db="EMBL/GenBank/DDBJ databases">
        <title>Genomic Encyclopedia of Type Strains, Phase IV (KMG-IV): sequencing the most valuable type-strain genomes for metagenomic binning, comparative biology and taxonomic classification.</title>
        <authorList>
            <person name="Goeker M."/>
        </authorList>
    </citation>
    <scope>NUCLEOTIDE SEQUENCE [LARGE SCALE GENOMIC DNA]</scope>
    <source>
        <strain evidence="1 2">DSM 19092</strain>
    </source>
</reference>
<dbReference type="EMBL" id="JAUSTR010000006">
    <property type="protein sequence ID" value="MDQ0162797.1"/>
    <property type="molecule type" value="Genomic_DNA"/>
</dbReference>
<keyword evidence="2" id="KW-1185">Reference proteome</keyword>
<gene>
    <name evidence="1" type="ORF">J2S06_001874</name>
</gene>